<evidence type="ECO:0000313" key="5">
    <source>
        <dbReference type="Proteomes" id="UP001597368"/>
    </source>
</evidence>
<dbReference type="PANTHER" id="PTHR16305:SF35">
    <property type="entry name" value="TRANSCRIPTIONAL ACTIVATOR DOMAIN"/>
    <property type="match status" value="1"/>
</dbReference>
<dbReference type="Pfam" id="PF13191">
    <property type="entry name" value="AAA_16"/>
    <property type="match status" value="1"/>
</dbReference>
<organism evidence="4 5">
    <name type="scientific">Nonomuraea mangrovi</name>
    <dbReference type="NCBI Taxonomy" id="2316207"/>
    <lineage>
        <taxon>Bacteria</taxon>
        <taxon>Bacillati</taxon>
        <taxon>Actinomycetota</taxon>
        <taxon>Actinomycetes</taxon>
        <taxon>Streptosporangiales</taxon>
        <taxon>Streptosporangiaceae</taxon>
        <taxon>Nonomuraea</taxon>
    </lineage>
</organism>
<accession>A0ABW4T567</accession>
<dbReference type="Gene3D" id="3.40.50.300">
    <property type="entry name" value="P-loop containing nucleotide triphosphate hydrolases"/>
    <property type="match status" value="1"/>
</dbReference>
<dbReference type="PRINTS" id="PR00038">
    <property type="entry name" value="HTHLUXR"/>
</dbReference>
<evidence type="ECO:0000259" key="3">
    <source>
        <dbReference type="PROSITE" id="PS50043"/>
    </source>
</evidence>
<keyword evidence="5" id="KW-1185">Reference proteome</keyword>
<evidence type="ECO:0000313" key="4">
    <source>
        <dbReference type="EMBL" id="MFD1936916.1"/>
    </source>
</evidence>
<dbReference type="SUPFAM" id="SSF46894">
    <property type="entry name" value="C-terminal effector domain of the bipartite response regulators"/>
    <property type="match status" value="1"/>
</dbReference>
<gene>
    <name evidence="4" type="ORF">ACFSKW_36145</name>
</gene>
<proteinExistence type="predicted"/>
<evidence type="ECO:0000256" key="1">
    <source>
        <dbReference type="ARBA" id="ARBA00022741"/>
    </source>
</evidence>
<sequence length="939" mass="99401">MIGRDAEIAALKRLIAESREGRGHAVVVHGEAGIGKSALLAEAVQGAGDDLLVLRVTGVEAEAELPFAALHLLLRPARHLVEGLPEAQRQALLGAFGEGRTGAQDRFLVGLAVLTLLADLSDERPLLCLVDDVQWLDRASVDALVFAARRLGAERITMIFAVRDDGAESPCQGVAELRLAGLARTDCETLLAEAAADLVPDVRDRVIEEAEGNPLALLEFAGTLTPEQRSGQLDPLPLQPPGLSLSGRLEQSLRTAIRRLPRRTQVLLLIAAAEGSGSLELVLRAAEGFEAGPQDLEPGERAHRLEDLEPGERAHLVGVAGGRLRFRHPLVKTAAYHEAPVAQRVAAHRALAAALDDDEHADRRAWHLSAAALGPDEEISAVLAAAGERARRRGSHASAAGAYERAAQLTVDRLRRARWLADAAEAAIGAGQLARAGAAADRGRRLTGDPAVVARLAAVRAAVDAEHAGPASPARTPVDAEHAGLASPARTLIDAAAGIAANAPDDATSLLATAAGEAWFAGDHAALGQAAEQLESLRPGPRLAPLTQAVRGMERVASGDPEAGLPLLRAVIPSLRTAADRVVGTYAVFCALMTGDDAAACELAAARVHTCREQGQIGALPHALQLLTQAQILRGRYAEAARSGAEAWQIAHDTGQAGRLRHLQGVLARLAALRGEDETCLRLAGEAEGAAQERGGSGWGGCALTLLDLVRARHEAVTERMARVLDGPLGHTVIVTFALPDQVEACVRTGEPERAAEAFARFEAWASASGQPWAAAVAHRCRALLAPRGEAEPHYRAALEWHAREGRPFEQARTELLYGEWLRRERRRADAGARLRAAMRRFAALGAAPWAERARTELAATGSRADLPELGAEVRPLDALTPQELQVVRLAATGATNRQIGAQLFLSPRTVGFHLYKAFPKLGISSRAELPGIDLGRQD</sequence>
<keyword evidence="2" id="KW-0067">ATP-binding</keyword>
<dbReference type="Pfam" id="PF00196">
    <property type="entry name" value="GerE"/>
    <property type="match status" value="1"/>
</dbReference>
<dbReference type="Gene3D" id="1.10.10.10">
    <property type="entry name" value="Winged helix-like DNA-binding domain superfamily/Winged helix DNA-binding domain"/>
    <property type="match status" value="1"/>
</dbReference>
<dbReference type="Proteomes" id="UP001597368">
    <property type="component" value="Unassembled WGS sequence"/>
</dbReference>
<reference evidence="5" key="1">
    <citation type="journal article" date="2019" name="Int. J. Syst. Evol. Microbiol.">
        <title>The Global Catalogue of Microorganisms (GCM) 10K type strain sequencing project: providing services to taxonomists for standard genome sequencing and annotation.</title>
        <authorList>
            <consortium name="The Broad Institute Genomics Platform"/>
            <consortium name="The Broad Institute Genome Sequencing Center for Infectious Disease"/>
            <person name="Wu L."/>
            <person name="Ma J."/>
        </authorList>
    </citation>
    <scope>NUCLEOTIDE SEQUENCE [LARGE SCALE GENOMIC DNA]</scope>
    <source>
        <strain evidence="5">ICMP 6774ER</strain>
    </source>
</reference>
<dbReference type="EMBL" id="JBHUFV010000054">
    <property type="protein sequence ID" value="MFD1936916.1"/>
    <property type="molecule type" value="Genomic_DNA"/>
</dbReference>
<dbReference type="CDD" id="cd06170">
    <property type="entry name" value="LuxR_C_like"/>
    <property type="match status" value="1"/>
</dbReference>
<dbReference type="PANTHER" id="PTHR16305">
    <property type="entry name" value="TESTICULAR SOLUBLE ADENYLYL CYCLASE"/>
    <property type="match status" value="1"/>
</dbReference>
<comment type="caution">
    <text evidence="4">The sequence shown here is derived from an EMBL/GenBank/DDBJ whole genome shotgun (WGS) entry which is preliminary data.</text>
</comment>
<dbReference type="InterPro" id="IPR016032">
    <property type="entry name" value="Sig_transdc_resp-reg_C-effctor"/>
</dbReference>
<keyword evidence="1" id="KW-0547">Nucleotide-binding</keyword>
<dbReference type="RefSeq" id="WP_379577636.1">
    <property type="nucleotide sequence ID" value="NZ_JBHUFV010000054.1"/>
</dbReference>
<dbReference type="InterPro" id="IPR036388">
    <property type="entry name" value="WH-like_DNA-bd_sf"/>
</dbReference>
<dbReference type="InterPro" id="IPR041664">
    <property type="entry name" value="AAA_16"/>
</dbReference>
<dbReference type="PROSITE" id="PS50043">
    <property type="entry name" value="HTH_LUXR_2"/>
    <property type="match status" value="1"/>
</dbReference>
<feature type="domain" description="HTH luxR-type" evidence="3">
    <location>
        <begin position="873"/>
        <end position="939"/>
    </location>
</feature>
<evidence type="ECO:0000256" key="2">
    <source>
        <dbReference type="ARBA" id="ARBA00022840"/>
    </source>
</evidence>
<dbReference type="InterPro" id="IPR000792">
    <property type="entry name" value="Tscrpt_reg_LuxR_C"/>
</dbReference>
<dbReference type="SUPFAM" id="SSF52540">
    <property type="entry name" value="P-loop containing nucleoside triphosphate hydrolases"/>
    <property type="match status" value="1"/>
</dbReference>
<protein>
    <submittedName>
        <fullName evidence="4">AAA family ATPase</fullName>
    </submittedName>
</protein>
<dbReference type="InterPro" id="IPR027417">
    <property type="entry name" value="P-loop_NTPase"/>
</dbReference>
<dbReference type="SMART" id="SM00421">
    <property type="entry name" value="HTH_LUXR"/>
    <property type="match status" value="1"/>
</dbReference>
<name>A0ABW4T567_9ACTN</name>